<evidence type="ECO:0008006" key="3">
    <source>
        <dbReference type="Google" id="ProtNLM"/>
    </source>
</evidence>
<dbReference type="Proteomes" id="UP000318741">
    <property type="component" value="Chromosome"/>
</dbReference>
<name>A0A517P8Y1_9PLAN</name>
<dbReference type="EMBL" id="CP036265">
    <property type="protein sequence ID" value="QDT15828.1"/>
    <property type="molecule type" value="Genomic_DNA"/>
</dbReference>
<sequence>MRRRSGTTLLEVVAASIVLAIALAPALRMTREAVQAADRLDRQERCLTVASDLVELGMARTAADWDGRVGIATVLPIAVPGYPGMKALELTSDSAAYGGVPGRLATVGAFVWYDEDGDSVVDSTEPQVLLASAVARMASYESHAGS</sequence>
<organism evidence="1 2">
    <name type="scientific">Alienimonas californiensis</name>
    <dbReference type="NCBI Taxonomy" id="2527989"/>
    <lineage>
        <taxon>Bacteria</taxon>
        <taxon>Pseudomonadati</taxon>
        <taxon>Planctomycetota</taxon>
        <taxon>Planctomycetia</taxon>
        <taxon>Planctomycetales</taxon>
        <taxon>Planctomycetaceae</taxon>
        <taxon>Alienimonas</taxon>
    </lineage>
</organism>
<dbReference type="OrthoDB" id="290097at2"/>
<proteinExistence type="predicted"/>
<dbReference type="RefSeq" id="WP_145358726.1">
    <property type="nucleotide sequence ID" value="NZ_CP036265.1"/>
</dbReference>
<reference evidence="1 2" key="1">
    <citation type="submission" date="2019-02" db="EMBL/GenBank/DDBJ databases">
        <title>Deep-cultivation of Planctomycetes and their phenomic and genomic characterization uncovers novel biology.</title>
        <authorList>
            <person name="Wiegand S."/>
            <person name="Jogler M."/>
            <person name="Boedeker C."/>
            <person name="Pinto D."/>
            <person name="Vollmers J."/>
            <person name="Rivas-Marin E."/>
            <person name="Kohn T."/>
            <person name="Peeters S.H."/>
            <person name="Heuer A."/>
            <person name="Rast P."/>
            <person name="Oberbeckmann S."/>
            <person name="Bunk B."/>
            <person name="Jeske O."/>
            <person name="Meyerdierks A."/>
            <person name="Storesund J.E."/>
            <person name="Kallscheuer N."/>
            <person name="Luecker S."/>
            <person name="Lage O.M."/>
            <person name="Pohl T."/>
            <person name="Merkel B.J."/>
            <person name="Hornburger P."/>
            <person name="Mueller R.-W."/>
            <person name="Bruemmer F."/>
            <person name="Labrenz M."/>
            <person name="Spormann A.M."/>
            <person name="Op den Camp H."/>
            <person name="Overmann J."/>
            <person name="Amann R."/>
            <person name="Jetten M.S.M."/>
            <person name="Mascher T."/>
            <person name="Medema M.H."/>
            <person name="Devos D.P."/>
            <person name="Kaster A.-K."/>
            <person name="Ovreas L."/>
            <person name="Rohde M."/>
            <person name="Galperin M.Y."/>
            <person name="Jogler C."/>
        </authorList>
    </citation>
    <scope>NUCLEOTIDE SEQUENCE [LARGE SCALE GENOMIC DNA]</scope>
    <source>
        <strain evidence="1 2">CA12</strain>
    </source>
</reference>
<accession>A0A517P8Y1</accession>
<dbReference type="AlphaFoldDB" id="A0A517P8Y1"/>
<gene>
    <name evidence="1" type="ORF">CA12_19230</name>
</gene>
<evidence type="ECO:0000313" key="1">
    <source>
        <dbReference type="EMBL" id="QDT15828.1"/>
    </source>
</evidence>
<evidence type="ECO:0000313" key="2">
    <source>
        <dbReference type="Proteomes" id="UP000318741"/>
    </source>
</evidence>
<dbReference type="KEGG" id="acaf:CA12_19230"/>
<protein>
    <recommendedName>
        <fullName evidence="3">Prepilin-type N-terminal cleavage/methylation domain-containing protein</fullName>
    </recommendedName>
</protein>
<keyword evidence="2" id="KW-1185">Reference proteome</keyword>